<dbReference type="OrthoDB" id="9790247at2"/>
<dbReference type="InterPro" id="IPR013320">
    <property type="entry name" value="ConA-like_dom_sf"/>
</dbReference>
<dbReference type="SUPFAM" id="SSF49899">
    <property type="entry name" value="Concanavalin A-like lectins/glucanases"/>
    <property type="match status" value="1"/>
</dbReference>
<dbReference type="Pfam" id="PF20419">
    <property type="entry name" value="DUF6701"/>
    <property type="match status" value="1"/>
</dbReference>
<accession>A0A3S2VG68</accession>
<proteinExistence type="predicted"/>
<reference evidence="3 4" key="1">
    <citation type="submission" date="2019-01" db="EMBL/GenBank/DDBJ databases">
        <authorList>
            <person name="Chen W.-M."/>
        </authorList>
    </citation>
    <scope>NUCLEOTIDE SEQUENCE [LARGE SCALE GENOMIC DNA]</scope>
    <source>
        <strain evidence="3 4">CCP-18</strain>
    </source>
</reference>
<dbReference type="AlphaFoldDB" id="A0A3S2VG68"/>
<keyword evidence="1" id="KW-0732">Signal</keyword>
<name>A0A3S2VG68_9BURK</name>
<feature type="domain" description="DUF6701" evidence="2">
    <location>
        <begin position="613"/>
        <end position="1150"/>
    </location>
</feature>
<comment type="caution">
    <text evidence="3">The sequence shown here is derived from an EMBL/GenBank/DDBJ whole genome shotgun (WGS) entry which is preliminary data.</text>
</comment>
<dbReference type="Gene3D" id="2.60.120.200">
    <property type="match status" value="1"/>
</dbReference>
<dbReference type="InterPro" id="IPR046524">
    <property type="entry name" value="DUF6701"/>
</dbReference>
<evidence type="ECO:0000313" key="4">
    <source>
        <dbReference type="Proteomes" id="UP000288587"/>
    </source>
</evidence>
<organism evidence="3 4">
    <name type="scientific">Inhella crocodyli</name>
    <dbReference type="NCBI Taxonomy" id="2499851"/>
    <lineage>
        <taxon>Bacteria</taxon>
        <taxon>Pseudomonadati</taxon>
        <taxon>Pseudomonadota</taxon>
        <taxon>Betaproteobacteria</taxon>
        <taxon>Burkholderiales</taxon>
        <taxon>Sphaerotilaceae</taxon>
        <taxon>Inhella</taxon>
    </lineage>
</organism>
<dbReference type="Proteomes" id="UP000288587">
    <property type="component" value="Unassembled WGS sequence"/>
</dbReference>
<dbReference type="RefSeq" id="WP_127682712.1">
    <property type="nucleotide sequence ID" value="NZ_SACM01000002.1"/>
</dbReference>
<evidence type="ECO:0000313" key="3">
    <source>
        <dbReference type="EMBL" id="RVT86217.1"/>
    </source>
</evidence>
<sequence>MSRTRVGRWWRAATACGLLLLTCAPVVAQTYLNASTPYAFIDSSTHTKIGANTAPYKFVQASGCGTTPPVIDDTLAGPIPIGFNFVYGTTTWTQLYVMTNGRVQFGNTTCGSGTQSVGPPQTYPYPYPNTSMNNTMKVFGVDLDPTNLVERPNYPSSTNRTPCTDLNNCYVSVATIGTAPSRQFVVTWKNVPEWVTSTNTSGNFDLQVILNEDGTFVYQYGDIIHGGTGTAQIGWQLSSTDFQVISFGASQEPPPNTAIKFFRPLPIAQFYFDEAAWARGLGGQVKDSGSTLLHGTALGRAQTTANGRVCRAADIPANTSASVVDAVQTGLSLNNSSLNLQGTGTIAFWYRSNLAWSGAGATDVQLMDASGPSGAWFYLSKRANGSLVFTVRDSTGTARSVTSPAQSIAANTWTHVAVTWNFNGLSGSNQDQLQVFINAATPTTASFTSSGTLNAAIGLLSFGDNPLGVADTNGSVNSANGLIDEAYVYNYVLSTAQMSTVLNLTHACQSYAIDHLEILYSGGSALTCEPVTVTLRACANAACSSLYTGGLTGAFSSTGSVTPVWDSATGYADGNAFVIPNGLSAVTKTLQLVTAGNARLGASASFPAPTGATTCNFGSPSCTLTSQAAALTLSVPAHVAETAQTLRISAGAGTACSAGWGARTRNVQLRCSYLNPASGSLPVRLNGRALNAGNNAALACDGTGQSLALTFDAAGQATLPLLYADAGQVRLDATYTGSDATADTGLTLVGATSFVAAPADFAFDQLSAGAQVAGVAFQARATARNAVGARTANFGNESSTAPLSWSVLRRQPLGAGTSDGVLTGGAVASNGLALATNLVWSEVGQMDLQVSTSNYLASGLNVVGSTGTAGALGPFRPHHLWVQAQAGCGTTFTYGGQPFASATVTARNALAITTLNYTGAFAKAVSFSDANAAVGLSFTNGSWPASQFSNGVGSATNLTPALANKESGPFASVRLRATDADGVSSAAAPSEPVLSVKSGRLALQSAVGSSSRTLDLPVRLETWSGKAWVLETGDTCTSLSSAQVALSGYANLNPSAAAWTTSVVSASLTPSNGTGLVRLAAPTPTGSAGTVAVALNLGSASTDQACLATPRPSSTGANRAWLRSRWGGAGAGIACSGAWVSDPSAKASFGAATLESQKRVHERQLY</sequence>
<evidence type="ECO:0000259" key="2">
    <source>
        <dbReference type="Pfam" id="PF20419"/>
    </source>
</evidence>
<keyword evidence="4" id="KW-1185">Reference proteome</keyword>
<evidence type="ECO:0000256" key="1">
    <source>
        <dbReference type="SAM" id="SignalP"/>
    </source>
</evidence>
<protein>
    <submittedName>
        <fullName evidence="3">LamG domain-containing protein</fullName>
    </submittedName>
</protein>
<dbReference type="EMBL" id="SACM01000002">
    <property type="protein sequence ID" value="RVT86217.1"/>
    <property type="molecule type" value="Genomic_DNA"/>
</dbReference>
<feature type="signal peptide" evidence="1">
    <location>
        <begin position="1"/>
        <end position="28"/>
    </location>
</feature>
<feature type="chain" id="PRO_5018784358" evidence="1">
    <location>
        <begin position="29"/>
        <end position="1166"/>
    </location>
</feature>
<gene>
    <name evidence="3" type="ORF">EOD73_09290</name>
</gene>
<dbReference type="Pfam" id="PF13385">
    <property type="entry name" value="Laminin_G_3"/>
    <property type="match status" value="1"/>
</dbReference>